<feature type="binding site" evidence="15">
    <location>
        <position position="166"/>
    </location>
    <ligand>
        <name>Zn(2+)</name>
        <dbReference type="ChEBI" id="CHEBI:29105"/>
    </ligand>
</feature>
<keyword evidence="10 17" id="KW-0299">Galactose metabolism</keyword>
<dbReference type="InterPro" id="IPR036265">
    <property type="entry name" value="HIT-like_sf"/>
</dbReference>
<dbReference type="InterPro" id="IPR005850">
    <property type="entry name" value="GalP_Utransf_C"/>
</dbReference>
<dbReference type="GO" id="GO:0008270">
    <property type="term" value="F:zinc ion binding"/>
    <property type="evidence" value="ECO:0007669"/>
    <property type="project" value="InterPro"/>
</dbReference>
<dbReference type="InterPro" id="IPR005849">
    <property type="entry name" value="GalP_Utransf_N"/>
</dbReference>
<accession>A0A512AZ80</accession>
<dbReference type="AlphaFoldDB" id="A0A512AZ80"/>
<evidence type="ECO:0000256" key="8">
    <source>
        <dbReference type="ARBA" id="ARBA00022723"/>
    </source>
</evidence>
<evidence type="ECO:0000259" key="18">
    <source>
        <dbReference type="Pfam" id="PF01087"/>
    </source>
</evidence>
<dbReference type="OrthoDB" id="9769064at2"/>
<feature type="binding site" evidence="16">
    <location>
        <position position="184"/>
    </location>
    <ligand>
        <name>Fe cation</name>
        <dbReference type="ChEBI" id="CHEBI:24875"/>
    </ligand>
</feature>
<dbReference type="NCBIfam" id="TIGR00209">
    <property type="entry name" value="galT_1"/>
    <property type="match status" value="1"/>
</dbReference>
<organism evidence="20 21">
    <name type="scientific">Adhaeribacter aerolatus</name>
    <dbReference type="NCBI Taxonomy" id="670289"/>
    <lineage>
        <taxon>Bacteria</taxon>
        <taxon>Pseudomonadati</taxon>
        <taxon>Bacteroidota</taxon>
        <taxon>Cytophagia</taxon>
        <taxon>Cytophagales</taxon>
        <taxon>Hymenobacteraceae</taxon>
        <taxon>Adhaeribacter</taxon>
    </lineage>
</organism>
<comment type="cofactor">
    <cofactor evidence="16">
        <name>Fe cation</name>
        <dbReference type="ChEBI" id="CHEBI:24875"/>
    </cofactor>
    <text evidence="16">Binds 1 Fe cation per subunit.</text>
</comment>
<keyword evidence="21" id="KW-1185">Reference proteome</keyword>
<feature type="binding site" description="in other chain" evidence="14">
    <location>
        <begin position="77"/>
        <end position="78"/>
    </location>
    <ligand>
        <name>UDP-alpha-D-glucose</name>
        <dbReference type="ChEBI" id="CHEBI:58885"/>
        <note>ligand shared between dimeric partners</note>
    </ligand>
</feature>
<feature type="binding site" description="in other chain" evidence="14">
    <location>
        <position position="61"/>
    </location>
    <ligand>
        <name>UDP-alpha-D-glucose</name>
        <dbReference type="ChEBI" id="CHEBI:58885"/>
        <note>ligand shared between dimeric partners</note>
    </ligand>
</feature>
<feature type="binding site" evidence="15">
    <location>
        <position position="52"/>
    </location>
    <ligand>
        <name>Zn(2+)</name>
        <dbReference type="ChEBI" id="CHEBI:29105"/>
    </ligand>
</feature>
<keyword evidence="6 17" id="KW-0808">Transferase</keyword>
<feature type="active site" description="Tele-UMP-histidine intermediate" evidence="13">
    <location>
        <position position="168"/>
    </location>
</feature>
<evidence type="ECO:0000256" key="1">
    <source>
        <dbReference type="ARBA" id="ARBA00001107"/>
    </source>
</evidence>
<dbReference type="GO" id="GO:0005737">
    <property type="term" value="C:cytoplasm"/>
    <property type="evidence" value="ECO:0007669"/>
    <property type="project" value="TreeGrafter"/>
</dbReference>
<dbReference type="PIRSF" id="PIRSF000808">
    <property type="entry name" value="GalT"/>
    <property type="match status" value="1"/>
</dbReference>
<evidence type="ECO:0000256" key="13">
    <source>
        <dbReference type="PIRSR" id="PIRSR000808-1"/>
    </source>
</evidence>
<dbReference type="CDD" id="cd00608">
    <property type="entry name" value="GalT"/>
    <property type="match status" value="1"/>
</dbReference>
<dbReference type="NCBIfam" id="NF008724">
    <property type="entry name" value="PRK11720.1"/>
    <property type="match status" value="1"/>
</dbReference>
<keyword evidence="11 17" id="KW-0119">Carbohydrate metabolism</keyword>
<evidence type="ECO:0000256" key="17">
    <source>
        <dbReference type="RuleBase" id="RU000506"/>
    </source>
</evidence>
<evidence type="ECO:0000313" key="21">
    <source>
        <dbReference type="Proteomes" id="UP000321532"/>
    </source>
</evidence>
<comment type="pathway">
    <text evidence="2 17">Carbohydrate metabolism; galactose metabolism.</text>
</comment>
<dbReference type="InterPro" id="IPR019779">
    <property type="entry name" value="GalP_UDPtransf1_His-AS"/>
</dbReference>
<feature type="binding site" evidence="14">
    <location>
        <begin position="313"/>
        <end position="314"/>
    </location>
    <ligand>
        <name>UDP-alpha-D-glucose</name>
        <dbReference type="ChEBI" id="CHEBI:58885"/>
        <note>ligand shared between dimeric partners</note>
    </ligand>
</feature>
<evidence type="ECO:0000256" key="15">
    <source>
        <dbReference type="PIRSR" id="PIRSR000808-3"/>
    </source>
</evidence>
<keyword evidence="9 15" id="KW-0862">Zinc</keyword>
<keyword evidence="7 17" id="KW-0548">Nucleotidyltransferase</keyword>
<comment type="cofactor">
    <cofactor evidence="15">
        <name>Zn(2+)</name>
        <dbReference type="ChEBI" id="CHEBI:29105"/>
    </cofactor>
    <text evidence="15">Binds 1 zinc ion per subunit.</text>
</comment>
<keyword evidence="8 15" id="KW-0479">Metal-binding</keyword>
<evidence type="ECO:0000256" key="12">
    <source>
        <dbReference type="NCBIfam" id="TIGR00209"/>
    </source>
</evidence>
<feature type="binding site" description="in other chain" evidence="14">
    <location>
        <position position="155"/>
    </location>
    <ligand>
        <name>UDP-alpha-D-glucose</name>
        <dbReference type="ChEBI" id="CHEBI:58885"/>
        <note>ligand shared between dimeric partners</note>
    </ligand>
</feature>
<dbReference type="UniPathway" id="UPA00214"/>
<dbReference type="EC" id="2.7.7.12" evidence="4 12"/>
<comment type="similarity">
    <text evidence="3 17">Belongs to the galactose-1-phosphate uridylyltransferase type 1 family.</text>
</comment>
<feature type="binding site" evidence="16">
    <location>
        <position position="300"/>
    </location>
    <ligand>
        <name>Fe cation</name>
        <dbReference type="ChEBI" id="CHEBI:24875"/>
    </ligand>
</feature>
<dbReference type="RefSeq" id="WP_146898278.1">
    <property type="nucleotide sequence ID" value="NZ_BJYS01000019.1"/>
</dbReference>
<dbReference type="InterPro" id="IPR001937">
    <property type="entry name" value="GalP_UDPtransf1"/>
</dbReference>
<evidence type="ECO:0000256" key="16">
    <source>
        <dbReference type="PIRSR" id="PIRSR000808-4"/>
    </source>
</evidence>
<feature type="binding site" evidence="16">
    <location>
        <position position="298"/>
    </location>
    <ligand>
        <name>Fe cation</name>
        <dbReference type="ChEBI" id="CHEBI:24875"/>
    </ligand>
</feature>
<feature type="binding site" evidence="14">
    <location>
        <begin position="318"/>
        <end position="319"/>
    </location>
    <ligand>
        <name>UDP-alpha-D-glucose</name>
        <dbReference type="ChEBI" id="CHEBI:58885"/>
        <note>ligand shared between dimeric partners</note>
    </ligand>
</feature>
<dbReference type="Proteomes" id="UP000321532">
    <property type="component" value="Unassembled WGS sequence"/>
</dbReference>
<dbReference type="Gene3D" id="3.30.428.10">
    <property type="entry name" value="HIT-like"/>
    <property type="match status" value="2"/>
</dbReference>
<dbReference type="EMBL" id="BJYS01000019">
    <property type="protein sequence ID" value="GEO05019.1"/>
    <property type="molecule type" value="Genomic_DNA"/>
</dbReference>
<evidence type="ECO:0000313" key="20">
    <source>
        <dbReference type="EMBL" id="GEO05019.1"/>
    </source>
</evidence>
<dbReference type="PANTHER" id="PTHR11943">
    <property type="entry name" value="GALACTOSE-1-PHOSPHATE URIDYLYLTRANSFERASE"/>
    <property type="match status" value="1"/>
</dbReference>
<dbReference type="FunFam" id="3.30.428.10:FF:000002">
    <property type="entry name" value="Galactose-1-phosphate uridylyltransferase"/>
    <property type="match status" value="1"/>
</dbReference>
<comment type="catalytic activity">
    <reaction evidence="1 17">
        <text>alpha-D-galactose 1-phosphate + UDP-alpha-D-glucose = alpha-D-glucose 1-phosphate + UDP-alpha-D-galactose</text>
        <dbReference type="Rhea" id="RHEA:13989"/>
        <dbReference type="ChEBI" id="CHEBI:58336"/>
        <dbReference type="ChEBI" id="CHEBI:58601"/>
        <dbReference type="ChEBI" id="CHEBI:58885"/>
        <dbReference type="ChEBI" id="CHEBI:66914"/>
        <dbReference type="EC" id="2.7.7.12"/>
    </reaction>
</comment>
<evidence type="ECO:0000259" key="19">
    <source>
        <dbReference type="Pfam" id="PF02744"/>
    </source>
</evidence>
<evidence type="ECO:0000256" key="9">
    <source>
        <dbReference type="ARBA" id="ARBA00022833"/>
    </source>
</evidence>
<dbReference type="PROSITE" id="PS00117">
    <property type="entry name" value="GAL_P_UDP_TRANSF_I"/>
    <property type="match status" value="1"/>
</dbReference>
<feature type="binding site" evidence="15">
    <location>
        <position position="55"/>
    </location>
    <ligand>
        <name>Zn(2+)</name>
        <dbReference type="ChEBI" id="CHEBI:29105"/>
    </ligand>
</feature>
<feature type="binding site" description="in other chain" evidence="14">
    <location>
        <begin position="161"/>
        <end position="163"/>
    </location>
    <ligand>
        <name>UDP-alpha-D-glucose</name>
        <dbReference type="ChEBI" id="CHEBI:58885"/>
        <note>ligand shared between dimeric partners</note>
    </ligand>
</feature>
<keyword evidence="16" id="KW-0408">Iron</keyword>
<evidence type="ECO:0000256" key="14">
    <source>
        <dbReference type="PIRSR" id="PIRSR000808-2"/>
    </source>
</evidence>
<protein>
    <recommendedName>
        <fullName evidence="5 12">Galactose-1-phosphate uridylyltransferase</fullName>
        <ecNumber evidence="4 12">2.7.7.12</ecNumber>
    </recommendedName>
</protein>
<proteinExistence type="inferred from homology"/>
<evidence type="ECO:0000256" key="2">
    <source>
        <dbReference type="ARBA" id="ARBA00004947"/>
    </source>
</evidence>
<reference evidence="20 21" key="1">
    <citation type="submission" date="2019-07" db="EMBL/GenBank/DDBJ databases">
        <title>Whole genome shotgun sequence of Adhaeribacter aerolatus NBRC 106133.</title>
        <authorList>
            <person name="Hosoyama A."/>
            <person name="Uohara A."/>
            <person name="Ohji S."/>
            <person name="Ichikawa N."/>
        </authorList>
    </citation>
    <scope>NUCLEOTIDE SEQUENCE [LARGE SCALE GENOMIC DNA]</scope>
    <source>
        <strain evidence="20 21">NBRC 106133</strain>
    </source>
</reference>
<evidence type="ECO:0000256" key="7">
    <source>
        <dbReference type="ARBA" id="ARBA00022695"/>
    </source>
</evidence>
<feature type="binding site" description="in other chain" evidence="14">
    <location>
        <position position="325"/>
    </location>
    <ligand>
        <name>UDP-alpha-D-glucose</name>
        <dbReference type="ChEBI" id="CHEBI:58885"/>
        <note>ligand shared between dimeric partners</note>
    </ligand>
</feature>
<dbReference type="PANTHER" id="PTHR11943:SF1">
    <property type="entry name" value="GALACTOSE-1-PHOSPHATE URIDYLYLTRANSFERASE"/>
    <property type="match status" value="1"/>
</dbReference>
<evidence type="ECO:0000256" key="6">
    <source>
        <dbReference type="ARBA" id="ARBA00022679"/>
    </source>
</evidence>
<dbReference type="SUPFAM" id="SSF54197">
    <property type="entry name" value="HIT-like"/>
    <property type="match status" value="2"/>
</dbReference>
<evidence type="ECO:0000256" key="10">
    <source>
        <dbReference type="ARBA" id="ARBA00023144"/>
    </source>
</evidence>
<comment type="caution">
    <text evidence="20">The sequence shown here is derived from an EMBL/GenBank/DDBJ whole genome shotgun (WGS) entry which is preliminary data.</text>
</comment>
<dbReference type="FunFam" id="3.30.428.10:FF:000001">
    <property type="entry name" value="Galactose-1-phosphate uridylyltransferase"/>
    <property type="match status" value="1"/>
</dbReference>
<gene>
    <name evidence="20" type="ORF">AAE02nite_26830</name>
</gene>
<feature type="binding site" evidence="15">
    <location>
        <position position="115"/>
    </location>
    <ligand>
        <name>Zn(2+)</name>
        <dbReference type="ChEBI" id="CHEBI:29105"/>
    </ligand>
</feature>
<dbReference type="GO" id="GO:0033499">
    <property type="term" value="P:galactose catabolic process via UDP-galactose, Leloir pathway"/>
    <property type="evidence" value="ECO:0007669"/>
    <property type="project" value="TreeGrafter"/>
</dbReference>
<evidence type="ECO:0000256" key="3">
    <source>
        <dbReference type="ARBA" id="ARBA00010951"/>
    </source>
</evidence>
<evidence type="ECO:0000256" key="11">
    <source>
        <dbReference type="ARBA" id="ARBA00023277"/>
    </source>
</evidence>
<dbReference type="Pfam" id="PF01087">
    <property type="entry name" value="GalP_UDP_transf"/>
    <property type="match status" value="1"/>
</dbReference>
<evidence type="ECO:0000256" key="5">
    <source>
        <dbReference type="ARBA" id="ARBA00016340"/>
    </source>
</evidence>
<feature type="binding site" description="in other chain" evidence="14">
    <location>
        <position position="170"/>
    </location>
    <ligand>
        <name>UDP-alpha-D-glucose</name>
        <dbReference type="ChEBI" id="CHEBI:58885"/>
        <note>ligand shared between dimeric partners</note>
    </ligand>
</feature>
<feature type="domain" description="Galactose-1-phosphate uridyl transferase C-terminal" evidence="19">
    <location>
        <begin position="187"/>
        <end position="340"/>
    </location>
</feature>
<feature type="binding site" evidence="14">
    <location>
        <begin position="28"/>
        <end position="31"/>
    </location>
    <ligand>
        <name>UDP-alpha-D-glucose</name>
        <dbReference type="ChEBI" id="CHEBI:58885"/>
        <note>ligand shared between dimeric partners</note>
    </ligand>
</feature>
<dbReference type="GO" id="GO:0008108">
    <property type="term" value="F:UDP-glucose:hexose-1-phosphate uridylyltransferase activity"/>
    <property type="evidence" value="ECO:0007669"/>
    <property type="project" value="UniProtKB-UniRule"/>
</dbReference>
<dbReference type="Pfam" id="PF02744">
    <property type="entry name" value="GalP_UDP_tr_C"/>
    <property type="match status" value="1"/>
</dbReference>
<name>A0A512AZ80_9BACT</name>
<feature type="domain" description="Galactose-1-phosphate uridyl transferase N-terminal" evidence="18">
    <location>
        <begin position="4"/>
        <end position="178"/>
    </location>
</feature>
<evidence type="ECO:0000256" key="4">
    <source>
        <dbReference type="ARBA" id="ARBA00012384"/>
    </source>
</evidence>
<feature type="binding site" evidence="16">
    <location>
        <position position="283"/>
    </location>
    <ligand>
        <name>Fe cation</name>
        <dbReference type="ChEBI" id="CHEBI:24875"/>
    </ligand>
</feature>
<sequence>MNAFDLTEHPHRRFNALTGEWILVSPHRSKRPWQGQQEDIPKEERPQYDPKCYLCPGNVRANGEYNPPYTQTFVFDNDFGALQANVPLGDFRKGELLKAEAERGICRVICFSPRHDLTLTDMEVGEIKKVVDVWQREYQELGALDFINYVQIFENKGTVMGSSNPHPHGQIWAQSTVPVEPAKETVQQLAYYKAHGRSLLADYLVLEQEEKQRIVLETDAFVALVPFWAVWPFETIIIPKRHFGNILEMNEAEKNDFAAIIKALSTLYDKLFGVSFPYSAGMHQSPTDGQEHPEWHFHMHFYPPLLRSATVKKFMVGYEMLGNPQRDITAEWAAERLRSLK</sequence>